<dbReference type="Pfam" id="PF13175">
    <property type="entry name" value="AAA_15"/>
    <property type="match status" value="1"/>
</dbReference>
<evidence type="ECO:0000313" key="4">
    <source>
        <dbReference type="Proteomes" id="UP001164459"/>
    </source>
</evidence>
<reference evidence="3" key="1">
    <citation type="submission" date="2022-11" db="EMBL/GenBank/DDBJ databases">
        <title>Minimal conservation of predation-associated metabolite biosynthetic gene clusters underscores biosynthetic potential of Myxococcota including descriptions for ten novel species: Archangium lansinium sp. nov., Myxococcus landrumus sp. nov., Nannocystis bai.</title>
        <authorList>
            <person name="Ahearne A."/>
            <person name="Stevens C."/>
            <person name="Dowd S."/>
        </authorList>
    </citation>
    <scope>NUCLEOTIDE SEQUENCE</scope>
    <source>
        <strain evidence="3">Fl3</strain>
    </source>
</reference>
<dbReference type="EMBL" id="CP114040">
    <property type="protein sequence ID" value="WAS92892.1"/>
    <property type="molecule type" value="Genomic_DNA"/>
</dbReference>
<name>A0ABY7H0X5_9BACT</name>
<accession>A0ABY7H0X5</accession>
<organism evidence="3 4">
    <name type="scientific">Nannocystis punicea</name>
    <dbReference type="NCBI Taxonomy" id="2995304"/>
    <lineage>
        <taxon>Bacteria</taxon>
        <taxon>Pseudomonadati</taxon>
        <taxon>Myxococcota</taxon>
        <taxon>Polyangia</taxon>
        <taxon>Nannocystales</taxon>
        <taxon>Nannocystaceae</taxon>
        <taxon>Nannocystis</taxon>
    </lineage>
</organism>
<sequence length="336" mass="37168">MTLEVVTFQNFTVFADARVELCPGINVLIGTNGTGKSHAMKAMYALIGDEKKSAQSRKMTQVFLPEKGDVSRLVRRGKTEARVGWRVEGKGRLFMVHQGGQLTSVLGEPGRWLPALYVPSREVLSMYEGFIAAYQSRELSFDETFFDLCVALNANVLRGERAEQIAPLLQRLEAIIGGKVLLEGNRFYVQPTNGDRVEAHLVAEGLRKIATIARLVANGGIAPGGVLFWDEPETNLNPRLITQVVDVLIELARHGVQIVLATHDYLLSHRLSLLAEYDKVPPGTVRFFGLARSEPDGPVTVSRGDTLADLPSNPIVEEFARHYDFERELFDHSQGG</sequence>
<dbReference type="InterPro" id="IPR041685">
    <property type="entry name" value="AAA_GajA/Old/RecF-like"/>
</dbReference>
<dbReference type="PANTHER" id="PTHR43581:SF2">
    <property type="entry name" value="EXCINUCLEASE ATPASE SUBUNIT"/>
    <property type="match status" value="1"/>
</dbReference>
<feature type="domain" description="ATPase AAA-type core" evidence="2">
    <location>
        <begin position="117"/>
        <end position="267"/>
    </location>
</feature>
<dbReference type="PANTHER" id="PTHR43581">
    <property type="entry name" value="ATP/GTP PHOSPHATASE"/>
    <property type="match status" value="1"/>
</dbReference>
<dbReference type="InterPro" id="IPR003959">
    <property type="entry name" value="ATPase_AAA_core"/>
</dbReference>
<dbReference type="Proteomes" id="UP001164459">
    <property type="component" value="Chromosome"/>
</dbReference>
<protein>
    <submittedName>
        <fullName evidence="3">AAA family ATPase</fullName>
    </submittedName>
</protein>
<dbReference type="CDD" id="cd00267">
    <property type="entry name" value="ABC_ATPase"/>
    <property type="match status" value="1"/>
</dbReference>
<dbReference type="Pfam" id="PF13304">
    <property type="entry name" value="AAA_21"/>
    <property type="match status" value="1"/>
</dbReference>
<keyword evidence="4" id="KW-1185">Reference proteome</keyword>
<dbReference type="Gene3D" id="3.40.50.300">
    <property type="entry name" value="P-loop containing nucleotide triphosphate hydrolases"/>
    <property type="match status" value="2"/>
</dbReference>
<dbReference type="InterPro" id="IPR027417">
    <property type="entry name" value="P-loop_NTPase"/>
</dbReference>
<dbReference type="RefSeq" id="WP_269035247.1">
    <property type="nucleotide sequence ID" value="NZ_CP114040.1"/>
</dbReference>
<feature type="domain" description="Endonuclease GajA/Old nuclease/RecF-like AAA" evidence="1">
    <location>
        <begin position="1"/>
        <end position="70"/>
    </location>
</feature>
<evidence type="ECO:0000259" key="2">
    <source>
        <dbReference type="Pfam" id="PF13304"/>
    </source>
</evidence>
<evidence type="ECO:0000259" key="1">
    <source>
        <dbReference type="Pfam" id="PF13175"/>
    </source>
</evidence>
<dbReference type="InterPro" id="IPR051396">
    <property type="entry name" value="Bact_Antivir_Def_Nuclease"/>
</dbReference>
<evidence type="ECO:0000313" key="3">
    <source>
        <dbReference type="EMBL" id="WAS92892.1"/>
    </source>
</evidence>
<gene>
    <name evidence="3" type="ORF">O0S08_42525</name>
</gene>
<dbReference type="SUPFAM" id="SSF52540">
    <property type="entry name" value="P-loop containing nucleoside triphosphate hydrolases"/>
    <property type="match status" value="1"/>
</dbReference>
<proteinExistence type="predicted"/>